<comment type="caution">
    <text evidence="2">The sequence shown here is derived from an EMBL/GenBank/DDBJ whole genome shotgun (WGS) entry which is preliminary data.</text>
</comment>
<feature type="domain" description="Calcineurin-like phosphoesterase" evidence="1">
    <location>
        <begin position="3"/>
        <end position="205"/>
    </location>
</feature>
<organism evidence="2 3">
    <name type="scientific">Tritrichomonas musculus</name>
    <dbReference type="NCBI Taxonomy" id="1915356"/>
    <lineage>
        <taxon>Eukaryota</taxon>
        <taxon>Metamonada</taxon>
        <taxon>Parabasalia</taxon>
        <taxon>Tritrichomonadida</taxon>
        <taxon>Tritrichomonadidae</taxon>
        <taxon>Tritrichomonas</taxon>
    </lineage>
</organism>
<dbReference type="InterPro" id="IPR004843">
    <property type="entry name" value="Calcineurin-like_PHP"/>
</dbReference>
<dbReference type="Pfam" id="PF00149">
    <property type="entry name" value="Metallophos"/>
    <property type="match status" value="1"/>
</dbReference>
<evidence type="ECO:0000313" key="2">
    <source>
        <dbReference type="EMBL" id="KAK8841247.1"/>
    </source>
</evidence>
<evidence type="ECO:0000313" key="3">
    <source>
        <dbReference type="Proteomes" id="UP001470230"/>
    </source>
</evidence>
<evidence type="ECO:0000259" key="1">
    <source>
        <dbReference type="Pfam" id="PF00149"/>
    </source>
</evidence>
<dbReference type="InterPro" id="IPR051158">
    <property type="entry name" value="Metallophosphoesterase_sf"/>
</dbReference>
<keyword evidence="3" id="KW-1185">Reference proteome</keyword>
<gene>
    <name evidence="2" type="ORF">M9Y10_027448</name>
</gene>
<dbReference type="Proteomes" id="UP001470230">
    <property type="component" value="Unassembled WGS sequence"/>
</dbReference>
<sequence length="258" mass="30032">MNKIWALSDIHLPGTSIKSMDKYGDIWINHVKVIFDNVNKLCAKDDLLLIPGDISWATNIERAQKDFEYLSQFPCRIIMCPGNHDQWSKVQPEILLKALPKNVTWIQDVCFRLGNVAISGCCFWEFQNVFPWPNHCEIMCNREKKQREARKEFDKALKILPDEVDIIKILMLHVPPIPYDAHQYTFSTEIASKNVDYCVFGHAHNVTEYLPACDAKIDGTQYYLCSCDWLKMTPKQICEFESDFQPYIINEKGKITYL</sequence>
<dbReference type="SUPFAM" id="SSF56300">
    <property type="entry name" value="Metallo-dependent phosphatases"/>
    <property type="match status" value="1"/>
</dbReference>
<dbReference type="EMBL" id="JAPFFF010000042">
    <property type="protein sequence ID" value="KAK8841247.1"/>
    <property type="molecule type" value="Genomic_DNA"/>
</dbReference>
<proteinExistence type="predicted"/>
<protein>
    <recommendedName>
        <fullName evidence="1">Calcineurin-like phosphoesterase domain-containing protein</fullName>
    </recommendedName>
</protein>
<name>A0ABR2H6R3_9EUKA</name>
<reference evidence="2 3" key="1">
    <citation type="submission" date="2024-04" db="EMBL/GenBank/DDBJ databases">
        <title>Tritrichomonas musculus Genome.</title>
        <authorList>
            <person name="Alves-Ferreira E."/>
            <person name="Grigg M."/>
            <person name="Lorenzi H."/>
            <person name="Galac M."/>
        </authorList>
    </citation>
    <scope>NUCLEOTIDE SEQUENCE [LARGE SCALE GENOMIC DNA]</scope>
    <source>
        <strain evidence="2 3">EAF2021</strain>
    </source>
</reference>
<dbReference type="Gene3D" id="3.60.21.10">
    <property type="match status" value="1"/>
</dbReference>
<dbReference type="PANTHER" id="PTHR31302">
    <property type="entry name" value="TRANSMEMBRANE PROTEIN WITH METALLOPHOSPHOESTERASE DOMAIN-RELATED"/>
    <property type="match status" value="1"/>
</dbReference>
<dbReference type="InterPro" id="IPR029052">
    <property type="entry name" value="Metallo-depent_PP-like"/>
</dbReference>
<accession>A0ABR2H6R3</accession>
<dbReference type="PANTHER" id="PTHR31302:SF22">
    <property type="entry name" value="PHOSPHOESTERASE"/>
    <property type="match status" value="1"/>
</dbReference>